<dbReference type="SUPFAM" id="SSF57701">
    <property type="entry name" value="Zn2/Cys6 DNA-binding domain"/>
    <property type="match status" value="1"/>
</dbReference>
<dbReference type="EMBL" id="CABFNO020001320">
    <property type="protein sequence ID" value="CAG9980930.1"/>
    <property type="molecule type" value="Genomic_DNA"/>
</dbReference>
<dbReference type="GO" id="GO:0000981">
    <property type="term" value="F:DNA-binding transcription factor activity, RNA polymerase II-specific"/>
    <property type="evidence" value="ECO:0007669"/>
    <property type="project" value="InterPro"/>
</dbReference>
<evidence type="ECO:0000313" key="6">
    <source>
        <dbReference type="Proteomes" id="UP000754883"/>
    </source>
</evidence>
<dbReference type="PROSITE" id="PS00463">
    <property type="entry name" value="ZN2_CY6_FUNGAL_1"/>
    <property type="match status" value="1"/>
</dbReference>
<proteinExistence type="predicted"/>
<evidence type="ECO:0000256" key="3">
    <source>
        <dbReference type="SAM" id="MobiDB-lite"/>
    </source>
</evidence>
<organism evidence="5 6">
    <name type="scientific">Clonostachys byssicola</name>
    <dbReference type="NCBI Taxonomy" id="160290"/>
    <lineage>
        <taxon>Eukaryota</taxon>
        <taxon>Fungi</taxon>
        <taxon>Dikarya</taxon>
        <taxon>Ascomycota</taxon>
        <taxon>Pezizomycotina</taxon>
        <taxon>Sordariomycetes</taxon>
        <taxon>Hypocreomycetidae</taxon>
        <taxon>Hypocreales</taxon>
        <taxon>Bionectriaceae</taxon>
        <taxon>Clonostachys</taxon>
    </lineage>
</organism>
<reference evidence="6" key="1">
    <citation type="submission" date="2019-06" db="EMBL/GenBank/DDBJ databases">
        <authorList>
            <person name="Broberg M."/>
        </authorList>
    </citation>
    <scope>NUCLEOTIDE SEQUENCE [LARGE SCALE GENOMIC DNA]</scope>
</reference>
<dbReference type="PANTHER" id="PTHR31001">
    <property type="entry name" value="UNCHARACTERIZED TRANSCRIPTIONAL REGULATORY PROTEIN"/>
    <property type="match status" value="1"/>
</dbReference>
<feature type="compositionally biased region" description="Low complexity" evidence="3">
    <location>
        <begin position="75"/>
        <end position="89"/>
    </location>
</feature>
<dbReference type="GO" id="GO:0008270">
    <property type="term" value="F:zinc ion binding"/>
    <property type="evidence" value="ECO:0007669"/>
    <property type="project" value="InterPro"/>
</dbReference>
<keyword evidence="6" id="KW-1185">Reference proteome</keyword>
<sequence>MSATSLSESPDGQLRQPGEQVKMKLSGRYRIPLSCKECSRRKIRCDKKFPCRACRERGQGDQCYPRNQSGPARRPSPAAVTTEPTPTGVTPQAFQEVQDELASVRQRLAEIESALGIRRQENPSSHSDDGIDFRENGLAGAMEEAALGIGQNRRWHGEALMEDSAQCSLSNTPWFSSVAFSDCLNELPTRHQSHILLEAYCDRLNWIFGCLHRGTLYRHHATFWSLHEQGKAEDSMTLALLFAVLSVSAFFFEDYRTYPGMPNPDEMEHLAHKWFDLSLATFFRCEGMTKPTLTACNTILALFPAFNLSGNTPIHASMMQLLIGTGRATNLHLLGNDNSGSPEMILKRDLGRRAWWQIVEGEWHFLPYQRFTSVAPHQFDTSLPDLTDEEGVLASRSKDVHSLSFLLTCCHSSQIMYDLYGTLRPNEHPSYEAILRASERLDALSNSLPERLKEPTEEITPGQPDIVLVSRYLAMMLAYRSYLIHRAFFVKSLREKTYEKSRTACVNAAERILYVAQKGLPSALIRLWNTTLWLVSAGIVLSLELLLSSKQQVNETDLVLQRQRLSDLVNLLFEVRDKSGIAVRGAKLISHLCSIERQMTADSPSHSFTRQGIIEVLKTGNLGESHQNTTPQHLPHGSSLPASGLTPNPGPSPTTSAPFYGTAYNNNFQSPEFASLIGGARLISENPVDFFEPNGMELDFSQLDNMFKNIVDSM</sequence>
<dbReference type="AlphaFoldDB" id="A0A9N9U6Y9"/>
<dbReference type="OrthoDB" id="410267at2759"/>
<reference evidence="5 6" key="2">
    <citation type="submission" date="2021-10" db="EMBL/GenBank/DDBJ databases">
        <authorList>
            <person name="Piombo E."/>
        </authorList>
    </citation>
    <scope>NUCLEOTIDE SEQUENCE [LARGE SCALE GENOMIC DNA]</scope>
</reference>
<feature type="compositionally biased region" description="Polar residues" evidence="3">
    <location>
        <begin position="1"/>
        <end position="10"/>
    </location>
</feature>
<dbReference type="Pfam" id="PF00172">
    <property type="entry name" value="Zn_clus"/>
    <property type="match status" value="1"/>
</dbReference>
<feature type="region of interest" description="Disordered" evidence="3">
    <location>
        <begin position="1"/>
        <end position="20"/>
    </location>
</feature>
<name>A0A9N9U6Y9_9HYPO</name>
<feature type="region of interest" description="Disordered" evidence="3">
    <location>
        <begin position="624"/>
        <end position="658"/>
    </location>
</feature>
<protein>
    <recommendedName>
        <fullName evidence="4">Zn(2)-C6 fungal-type domain-containing protein</fullName>
    </recommendedName>
</protein>
<dbReference type="Gene3D" id="4.10.240.10">
    <property type="entry name" value="Zn(2)-C6 fungal-type DNA-binding domain"/>
    <property type="match status" value="1"/>
</dbReference>
<dbReference type="InterPro" id="IPR001138">
    <property type="entry name" value="Zn2Cys6_DnaBD"/>
</dbReference>
<dbReference type="CDD" id="cd12148">
    <property type="entry name" value="fungal_TF_MHR"/>
    <property type="match status" value="1"/>
</dbReference>
<dbReference type="SMART" id="SM00066">
    <property type="entry name" value="GAL4"/>
    <property type="match status" value="1"/>
</dbReference>
<evidence type="ECO:0000256" key="2">
    <source>
        <dbReference type="ARBA" id="ARBA00023242"/>
    </source>
</evidence>
<feature type="region of interest" description="Disordered" evidence="3">
    <location>
        <begin position="60"/>
        <end position="89"/>
    </location>
</feature>
<keyword evidence="2" id="KW-0539">Nucleus</keyword>
<gene>
    <name evidence="5" type="ORF">CBYS24578_00018470</name>
</gene>
<dbReference type="GO" id="GO:0005634">
    <property type="term" value="C:nucleus"/>
    <property type="evidence" value="ECO:0007669"/>
    <property type="project" value="UniProtKB-SubCell"/>
</dbReference>
<dbReference type="PROSITE" id="PS50048">
    <property type="entry name" value="ZN2_CY6_FUNGAL_2"/>
    <property type="match status" value="1"/>
</dbReference>
<comment type="caution">
    <text evidence="5">The sequence shown here is derived from an EMBL/GenBank/DDBJ whole genome shotgun (WGS) entry which is preliminary data.</text>
</comment>
<dbReference type="InterPro" id="IPR036864">
    <property type="entry name" value="Zn2-C6_fun-type_DNA-bd_sf"/>
</dbReference>
<dbReference type="Proteomes" id="UP000754883">
    <property type="component" value="Unassembled WGS sequence"/>
</dbReference>
<dbReference type="PANTHER" id="PTHR31001:SF76">
    <property type="entry name" value="ZN(2)-C6 FUNGAL-TYPE DOMAIN-CONTAINING PROTEIN"/>
    <property type="match status" value="1"/>
</dbReference>
<feature type="domain" description="Zn(2)-C6 fungal-type" evidence="4">
    <location>
        <begin position="34"/>
        <end position="63"/>
    </location>
</feature>
<dbReference type="CDD" id="cd00067">
    <property type="entry name" value="GAL4"/>
    <property type="match status" value="1"/>
</dbReference>
<evidence type="ECO:0000313" key="5">
    <source>
        <dbReference type="EMBL" id="CAG9980930.1"/>
    </source>
</evidence>
<dbReference type="InterPro" id="IPR050613">
    <property type="entry name" value="Sec_Metabolite_Reg"/>
</dbReference>
<comment type="subcellular location">
    <subcellularLocation>
        <location evidence="1">Nucleus</location>
    </subcellularLocation>
</comment>
<evidence type="ECO:0000256" key="1">
    <source>
        <dbReference type="ARBA" id="ARBA00004123"/>
    </source>
</evidence>
<accession>A0A9N9U6Y9</accession>
<evidence type="ECO:0000259" key="4">
    <source>
        <dbReference type="PROSITE" id="PS50048"/>
    </source>
</evidence>